<accession>A0A8K0C6U8</accession>
<comment type="caution">
    <text evidence="2">The sequence shown here is derived from an EMBL/GenBank/DDBJ whole genome shotgun (WGS) entry which is preliminary data.</text>
</comment>
<protein>
    <submittedName>
        <fullName evidence="2">Uncharacterized protein</fullName>
    </submittedName>
</protein>
<reference evidence="2" key="1">
    <citation type="submission" date="2019-08" db="EMBL/GenBank/DDBJ databases">
        <title>The genome of the North American firefly Photinus pyralis.</title>
        <authorList>
            <consortium name="Photinus pyralis genome working group"/>
            <person name="Fallon T.R."/>
            <person name="Sander Lower S.E."/>
            <person name="Weng J.-K."/>
        </authorList>
    </citation>
    <scope>NUCLEOTIDE SEQUENCE</scope>
    <source>
        <strain evidence="2">TRF0915ILg1</strain>
        <tissue evidence="2">Whole body</tissue>
    </source>
</reference>
<keyword evidence="3" id="KW-1185">Reference proteome</keyword>
<evidence type="ECO:0000313" key="3">
    <source>
        <dbReference type="Proteomes" id="UP000801492"/>
    </source>
</evidence>
<gene>
    <name evidence="2" type="ORF">ILUMI_25782</name>
</gene>
<evidence type="ECO:0000256" key="1">
    <source>
        <dbReference type="SAM" id="MobiDB-lite"/>
    </source>
</evidence>
<evidence type="ECO:0000313" key="2">
    <source>
        <dbReference type="EMBL" id="KAF2880399.1"/>
    </source>
</evidence>
<dbReference type="Proteomes" id="UP000801492">
    <property type="component" value="Unassembled WGS sequence"/>
</dbReference>
<organism evidence="2 3">
    <name type="scientific">Ignelater luminosus</name>
    <name type="common">Cucubano</name>
    <name type="synonym">Pyrophorus luminosus</name>
    <dbReference type="NCBI Taxonomy" id="2038154"/>
    <lineage>
        <taxon>Eukaryota</taxon>
        <taxon>Metazoa</taxon>
        <taxon>Ecdysozoa</taxon>
        <taxon>Arthropoda</taxon>
        <taxon>Hexapoda</taxon>
        <taxon>Insecta</taxon>
        <taxon>Pterygota</taxon>
        <taxon>Neoptera</taxon>
        <taxon>Endopterygota</taxon>
        <taxon>Coleoptera</taxon>
        <taxon>Polyphaga</taxon>
        <taxon>Elateriformia</taxon>
        <taxon>Elateroidea</taxon>
        <taxon>Elateridae</taxon>
        <taxon>Agrypninae</taxon>
        <taxon>Pyrophorini</taxon>
        <taxon>Ignelater</taxon>
    </lineage>
</organism>
<dbReference type="AlphaFoldDB" id="A0A8K0C6U8"/>
<name>A0A8K0C6U8_IGNLU</name>
<feature type="region of interest" description="Disordered" evidence="1">
    <location>
        <begin position="1"/>
        <end position="27"/>
    </location>
</feature>
<dbReference type="EMBL" id="VTPC01090974">
    <property type="protein sequence ID" value="KAF2880399.1"/>
    <property type="molecule type" value="Genomic_DNA"/>
</dbReference>
<proteinExistence type="predicted"/>
<sequence length="139" mass="16169">MTPTKEVSRQRPLRRRTTHDSELSAPAAKTMSSAFAKLNLQNQSVVSMNMSNSKLNQLTMTMQQEREILQNLKDLWDLDQQCEAQLSSTIRISSYHDPERVYQRTGLSRKEENHSSGERKQVFLHRFRQHAECFPHGPN</sequence>